<reference evidence="3" key="1">
    <citation type="submission" date="2020-09" db="EMBL/GenBank/DDBJ databases">
        <title>Nocardioides sp. strain MJB4 16S ribosomal RNA gene Genome sequencing and assembly.</title>
        <authorList>
            <person name="Kim I."/>
        </authorList>
    </citation>
    <scope>NUCLEOTIDE SEQUENCE</scope>
    <source>
        <strain evidence="3">MJB4</strain>
    </source>
</reference>
<evidence type="ECO:0000256" key="2">
    <source>
        <dbReference type="SAM" id="SignalP"/>
    </source>
</evidence>
<feature type="region of interest" description="Disordered" evidence="1">
    <location>
        <begin position="36"/>
        <end position="63"/>
    </location>
</feature>
<feature type="chain" id="PRO_5039600096" description="Lipoprotein" evidence="2">
    <location>
        <begin position="32"/>
        <end position="141"/>
    </location>
</feature>
<comment type="caution">
    <text evidence="3">The sequence shown here is derived from an EMBL/GenBank/DDBJ whole genome shotgun (WGS) entry which is preliminary data.</text>
</comment>
<evidence type="ECO:0000313" key="4">
    <source>
        <dbReference type="Proteomes" id="UP000616839"/>
    </source>
</evidence>
<dbReference type="Proteomes" id="UP000616839">
    <property type="component" value="Unassembled WGS sequence"/>
</dbReference>
<proteinExistence type="predicted"/>
<accession>A0A927Q0Y5</accession>
<dbReference type="AlphaFoldDB" id="A0A927Q0Y5"/>
<protein>
    <recommendedName>
        <fullName evidence="5">Lipoprotein</fullName>
    </recommendedName>
</protein>
<feature type="signal peptide" evidence="2">
    <location>
        <begin position="1"/>
        <end position="31"/>
    </location>
</feature>
<name>A0A927Q0Y5_9ACTN</name>
<sequence length="141" mass="14442">MIHRHRQTAPASRVRLAGAALCGSLLLGACAPTQDTGADSGGDDAPMTPPTASAPGADSDPARAAVADLAAELSVEDAAITVDSVEDVTWRDGSLGCAEQGTMYTQALVEGTRITLSVDGETYEYHAGGDRPPFLCPDPTE</sequence>
<organism evidence="3 4">
    <name type="scientific">Nocardioides donggukensis</name>
    <dbReference type="NCBI Taxonomy" id="2774019"/>
    <lineage>
        <taxon>Bacteria</taxon>
        <taxon>Bacillati</taxon>
        <taxon>Actinomycetota</taxon>
        <taxon>Actinomycetes</taxon>
        <taxon>Propionibacteriales</taxon>
        <taxon>Nocardioidaceae</taxon>
        <taxon>Nocardioides</taxon>
    </lineage>
</organism>
<gene>
    <name evidence="3" type="ORF">IE331_07485</name>
</gene>
<keyword evidence="2" id="KW-0732">Signal</keyword>
<evidence type="ECO:0000256" key="1">
    <source>
        <dbReference type="SAM" id="MobiDB-lite"/>
    </source>
</evidence>
<dbReference type="EMBL" id="JACYXZ010000002">
    <property type="protein sequence ID" value="MBD8869462.1"/>
    <property type="molecule type" value="Genomic_DNA"/>
</dbReference>
<evidence type="ECO:0000313" key="3">
    <source>
        <dbReference type="EMBL" id="MBD8869462.1"/>
    </source>
</evidence>
<keyword evidence="4" id="KW-1185">Reference proteome</keyword>
<dbReference type="PROSITE" id="PS51257">
    <property type="entry name" value="PROKAR_LIPOPROTEIN"/>
    <property type="match status" value="1"/>
</dbReference>
<evidence type="ECO:0008006" key="5">
    <source>
        <dbReference type="Google" id="ProtNLM"/>
    </source>
</evidence>
<dbReference type="RefSeq" id="WP_192142171.1">
    <property type="nucleotide sequence ID" value="NZ_JACYXZ010000002.1"/>
</dbReference>